<protein>
    <submittedName>
        <fullName evidence="3">Uncharacterized protein</fullName>
    </submittedName>
</protein>
<name>A0A915IPA0_ROMCU</name>
<dbReference type="AlphaFoldDB" id="A0A915IPA0"/>
<proteinExistence type="predicted"/>
<organism evidence="2 3">
    <name type="scientific">Romanomermis culicivorax</name>
    <name type="common">Nematode worm</name>
    <dbReference type="NCBI Taxonomy" id="13658"/>
    <lineage>
        <taxon>Eukaryota</taxon>
        <taxon>Metazoa</taxon>
        <taxon>Ecdysozoa</taxon>
        <taxon>Nematoda</taxon>
        <taxon>Enoplea</taxon>
        <taxon>Dorylaimia</taxon>
        <taxon>Mermithida</taxon>
        <taxon>Mermithoidea</taxon>
        <taxon>Mermithidae</taxon>
        <taxon>Romanomermis</taxon>
    </lineage>
</organism>
<accession>A0A915IPA0</accession>
<dbReference type="Proteomes" id="UP000887565">
    <property type="component" value="Unplaced"/>
</dbReference>
<reference evidence="3" key="1">
    <citation type="submission" date="2022-11" db="UniProtKB">
        <authorList>
            <consortium name="WormBaseParasite"/>
        </authorList>
    </citation>
    <scope>IDENTIFICATION</scope>
</reference>
<evidence type="ECO:0000313" key="2">
    <source>
        <dbReference type="Proteomes" id="UP000887565"/>
    </source>
</evidence>
<dbReference type="WBParaSite" id="nRc.2.0.1.t15812-RA">
    <property type="protein sequence ID" value="nRc.2.0.1.t15812-RA"/>
    <property type="gene ID" value="nRc.2.0.1.g15812"/>
</dbReference>
<feature type="region of interest" description="Disordered" evidence="1">
    <location>
        <begin position="45"/>
        <end position="100"/>
    </location>
</feature>
<evidence type="ECO:0000256" key="1">
    <source>
        <dbReference type="SAM" id="MobiDB-lite"/>
    </source>
</evidence>
<keyword evidence="2" id="KW-1185">Reference proteome</keyword>
<sequence length="148" mass="16713">MSPPLIKHKAIVTFDQELGRLPLNGRYTVCTTVEESQLLCDFLANNPRHPGGKPLLTSSTKSTKRTKDEKSSAKSSKSPPKKLKVGADLNPTQARSSRVVEENRSFVEIAFETPNIFKLKRPPPDCHFSAFNYFRRQPSTSSINRRRQ</sequence>
<evidence type="ECO:0000313" key="3">
    <source>
        <dbReference type="WBParaSite" id="nRc.2.0.1.t15812-RA"/>
    </source>
</evidence>